<accession>A0A1H2V2A9</accession>
<keyword evidence="2" id="KW-0472">Membrane</keyword>
<evidence type="ECO:0000313" key="3">
    <source>
        <dbReference type="EMBL" id="SDW62476.1"/>
    </source>
</evidence>
<dbReference type="Pfam" id="PF09919">
    <property type="entry name" value="DUF2149"/>
    <property type="match status" value="1"/>
</dbReference>
<proteinExistence type="predicted"/>
<keyword evidence="4" id="KW-1185">Reference proteome</keyword>
<organism evidence="3 4">
    <name type="scientific">Capnocytophaga granulosa</name>
    <dbReference type="NCBI Taxonomy" id="45242"/>
    <lineage>
        <taxon>Bacteria</taxon>
        <taxon>Pseudomonadati</taxon>
        <taxon>Bacteroidota</taxon>
        <taxon>Flavobacteriia</taxon>
        <taxon>Flavobacteriales</taxon>
        <taxon>Flavobacteriaceae</taxon>
        <taxon>Capnocytophaga</taxon>
    </lineage>
</organism>
<keyword evidence="2" id="KW-0812">Transmembrane</keyword>
<keyword evidence="2" id="KW-1133">Transmembrane helix</keyword>
<gene>
    <name evidence="3" type="ORF">SAMN05444420_10338</name>
</gene>
<dbReference type="InterPro" id="IPR018676">
    <property type="entry name" value="DUF2149"/>
</dbReference>
<name>A0A1H2V2A9_9FLAO</name>
<dbReference type="AlphaFoldDB" id="A0A1H2V2A9"/>
<reference evidence="3 4" key="1">
    <citation type="submission" date="2016-10" db="EMBL/GenBank/DDBJ databases">
        <authorList>
            <person name="Varghese N."/>
            <person name="Submissions S."/>
        </authorList>
    </citation>
    <scope>NUCLEOTIDE SEQUENCE [LARGE SCALE GENOMIC DNA]</scope>
    <source>
        <strain evidence="3 4">DSM 11449</strain>
    </source>
</reference>
<dbReference type="RefSeq" id="WP_009641108.1">
    <property type="nucleotide sequence ID" value="NZ_CAJPRD010000028.1"/>
</dbReference>
<dbReference type="Proteomes" id="UP000182771">
    <property type="component" value="Unassembled WGS sequence"/>
</dbReference>
<evidence type="ECO:0000256" key="1">
    <source>
        <dbReference type="SAM" id="MobiDB-lite"/>
    </source>
</evidence>
<evidence type="ECO:0000313" key="4">
    <source>
        <dbReference type="Proteomes" id="UP000182771"/>
    </source>
</evidence>
<comment type="caution">
    <text evidence="3">The sequence shown here is derived from an EMBL/GenBank/DDBJ whole genome shotgun (WGS) entry which is preliminary data.</text>
</comment>
<evidence type="ECO:0000256" key="2">
    <source>
        <dbReference type="SAM" id="Phobius"/>
    </source>
</evidence>
<dbReference type="OrthoDB" id="199365at2"/>
<sequence>MRNNRRTTPFKDDDADPLSVVVNLFDVAMVFSVALMVSMVMNLNLSAFFTGGDFTIVNKNGDDMEIIQKKGEKITKYKTAKGASSSNTSSKEKGKRLGTLYENQDGENIFVPD</sequence>
<dbReference type="GeneID" id="85017027"/>
<evidence type="ECO:0008006" key="5">
    <source>
        <dbReference type="Google" id="ProtNLM"/>
    </source>
</evidence>
<protein>
    <recommendedName>
        <fullName evidence="5">DUF2149 domain-containing protein</fullName>
    </recommendedName>
</protein>
<feature type="transmembrane region" description="Helical" evidence="2">
    <location>
        <begin position="20"/>
        <end position="41"/>
    </location>
</feature>
<dbReference type="EMBL" id="FNND01000003">
    <property type="protein sequence ID" value="SDW62476.1"/>
    <property type="molecule type" value="Genomic_DNA"/>
</dbReference>
<feature type="region of interest" description="Disordered" evidence="1">
    <location>
        <begin position="77"/>
        <end position="98"/>
    </location>
</feature>